<gene>
    <name evidence="4" type="ORF">SDC9_71942</name>
</gene>
<sequence>MKKVLVISLVFALVASSMLWAGGASEKGANSGVIELKLGLNDPNTSNYYKGAMAIAENVAKETNGRIKITVFPSGGLGNEREMVEGAMMNTVDIWTSANSVLTNFIPQMGLLDVAFLWDNADQAHAAVDGELGALISQEIDKQLGLKVIGWMESGFRDTFSTRPVKTLADFRGLKIRTMENQYHMAAFNSFGAIATPMAYGDVFPALQQNTIDAAENAVANCLASGYYEVTKHITDTHHAFVYILVGMSPKAWEKIPEDLREPFLRGVENGCNQQRQFLVEANEEATVELKKLGVQFYNIDRTQLQSAYAADKAKALASFDPNWVALAQKAIEQHK</sequence>
<dbReference type="CDD" id="cd13603">
    <property type="entry name" value="PBP2_TRAP_Siap_TeaA_like"/>
    <property type="match status" value="1"/>
</dbReference>
<dbReference type="InterPro" id="IPR018389">
    <property type="entry name" value="DctP_fam"/>
</dbReference>
<reference evidence="4" key="1">
    <citation type="submission" date="2019-08" db="EMBL/GenBank/DDBJ databases">
        <authorList>
            <person name="Kucharzyk K."/>
            <person name="Murdoch R.W."/>
            <person name="Higgins S."/>
            <person name="Loffler F."/>
        </authorList>
    </citation>
    <scope>NUCLEOTIDE SEQUENCE</scope>
</reference>
<proteinExistence type="predicted"/>
<organism evidence="4">
    <name type="scientific">bioreactor metagenome</name>
    <dbReference type="NCBI Taxonomy" id="1076179"/>
    <lineage>
        <taxon>unclassified sequences</taxon>
        <taxon>metagenomes</taxon>
        <taxon>ecological metagenomes</taxon>
    </lineage>
</organism>
<evidence type="ECO:0000256" key="3">
    <source>
        <dbReference type="ARBA" id="ARBA00022729"/>
    </source>
</evidence>
<dbReference type="Gene3D" id="3.40.190.170">
    <property type="entry name" value="Bacterial extracellular solute-binding protein, family 7"/>
    <property type="match status" value="1"/>
</dbReference>
<evidence type="ECO:0000313" key="4">
    <source>
        <dbReference type="EMBL" id="MPM25448.1"/>
    </source>
</evidence>
<dbReference type="AlphaFoldDB" id="A0A644YBX3"/>
<dbReference type="PIRSF" id="PIRSF006470">
    <property type="entry name" value="DctB"/>
    <property type="match status" value="1"/>
</dbReference>
<accession>A0A644YBX3</accession>
<dbReference type="InterPro" id="IPR004682">
    <property type="entry name" value="TRAP_DctP"/>
</dbReference>
<dbReference type="Pfam" id="PF03480">
    <property type="entry name" value="DctP"/>
    <property type="match status" value="1"/>
</dbReference>
<keyword evidence="2" id="KW-0813">Transport</keyword>
<dbReference type="PANTHER" id="PTHR33376">
    <property type="match status" value="1"/>
</dbReference>
<dbReference type="GO" id="GO:0030288">
    <property type="term" value="C:outer membrane-bounded periplasmic space"/>
    <property type="evidence" value="ECO:0007669"/>
    <property type="project" value="InterPro"/>
</dbReference>
<keyword evidence="3" id="KW-0732">Signal</keyword>
<dbReference type="EMBL" id="VSSQ01004500">
    <property type="protein sequence ID" value="MPM25448.1"/>
    <property type="molecule type" value="Genomic_DNA"/>
</dbReference>
<name>A0A644YBX3_9ZZZZ</name>
<dbReference type="GO" id="GO:0055085">
    <property type="term" value="P:transmembrane transport"/>
    <property type="evidence" value="ECO:0007669"/>
    <property type="project" value="InterPro"/>
</dbReference>
<protein>
    <submittedName>
        <fullName evidence="4">Solute-binding protein</fullName>
    </submittedName>
</protein>
<evidence type="ECO:0000256" key="1">
    <source>
        <dbReference type="ARBA" id="ARBA00004196"/>
    </source>
</evidence>
<comment type="caution">
    <text evidence="4">The sequence shown here is derived from an EMBL/GenBank/DDBJ whole genome shotgun (WGS) entry which is preliminary data.</text>
</comment>
<dbReference type="NCBIfam" id="TIGR00787">
    <property type="entry name" value="dctP"/>
    <property type="match status" value="1"/>
</dbReference>
<dbReference type="NCBIfam" id="NF037995">
    <property type="entry name" value="TRAP_S1"/>
    <property type="match status" value="1"/>
</dbReference>
<comment type="subcellular location">
    <subcellularLocation>
        <location evidence="1">Cell envelope</location>
    </subcellularLocation>
</comment>
<dbReference type="PANTHER" id="PTHR33376:SF4">
    <property type="entry name" value="SIALIC ACID-BINDING PERIPLASMIC PROTEIN SIAP"/>
    <property type="match status" value="1"/>
</dbReference>
<dbReference type="InterPro" id="IPR038404">
    <property type="entry name" value="TRAP_DctP_sf"/>
</dbReference>
<evidence type="ECO:0000256" key="2">
    <source>
        <dbReference type="ARBA" id="ARBA00022448"/>
    </source>
</evidence>